<keyword evidence="3" id="KW-1185">Reference proteome</keyword>
<gene>
    <name evidence="2" type="ORF">GQ607_006872</name>
</gene>
<feature type="transmembrane region" description="Helical" evidence="1">
    <location>
        <begin position="73"/>
        <end position="92"/>
    </location>
</feature>
<sequence length="170" mass="18446">MDGPSSLAPRTRLVSITQQHIKQIIDSCGTHGRKYLTSRLASTLRTLLAIGTTTTSTYVLVERKRLGEKDGKWISFWTTSLVGGCLLSILWARQSRQAYKFFFVAIVFGLAASTKLAEGSFSTPEAILPVIPISVCFGTFLSHLYLNAGFTLPGISEGDVTSIVGAQNMV</sequence>
<protein>
    <submittedName>
        <fullName evidence="2">Uncharacterized protein</fullName>
    </submittedName>
</protein>
<keyword evidence="1" id="KW-0812">Transmembrane</keyword>
<evidence type="ECO:0000313" key="3">
    <source>
        <dbReference type="Proteomes" id="UP000434172"/>
    </source>
</evidence>
<evidence type="ECO:0000313" key="2">
    <source>
        <dbReference type="EMBL" id="KAF0326054.1"/>
    </source>
</evidence>
<dbReference type="EMBL" id="WOWK01000033">
    <property type="protein sequence ID" value="KAF0326054.1"/>
    <property type="molecule type" value="Genomic_DNA"/>
</dbReference>
<reference evidence="2 3" key="1">
    <citation type="submission" date="2019-12" db="EMBL/GenBank/DDBJ databases">
        <title>A genome sequence resource for the geographically widespread anthracnose pathogen Colletotrichum asianum.</title>
        <authorList>
            <person name="Meng Y."/>
        </authorList>
    </citation>
    <scope>NUCLEOTIDE SEQUENCE [LARGE SCALE GENOMIC DNA]</scope>
    <source>
        <strain evidence="2 3">ICMP 18580</strain>
    </source>
</reference>
<evidence type="ECO:0000256" key="1">
    <source>
        <dbReference type="SAM" id="Phobius"/>
    </source>
</evidence>
<keyword evidence="1" id="KW-0472">Membrane</keyword>
<accession>A0A8H3WFG2</accession>
<feature type="transmembrane region" description="Helical" evidence="1">
    <location>
        <begin position="98"/>
        <end position="114"/>
    </location>
</feature>
<proteinExistence type="predicted"/>
<comment type="caution">
    <text evidence="2">The sequence shown here is derived from an EMBL/GenBank/DDBJ whole genome shotgun (WGS) entry which is preliminary data.</text>
</comment>
<dbReference type="Proteomes" id="UP000434172">
    <property type="component" value="Unassembled WGS sequence"/>
</dbReference>
<keyword evidence="1" id="KW-1133">Transmembrane helix</keyword>
<name>A0A8H3WFG2_9PEZI</name>
<organism evidence="2 3">
    <name type="scientific">Colletotrichum asianum</name>
    <dbReference type="NCBI Taxonomy" id="702518"/>
    <lineage>
        <taxon>Eukaryota</taxon>
        <taxon>Fungi</taxon>
        <taxon>Dikarya</taxon>
        <taxon>Ascomycota</taxon>
        <taxon>Pezizomycotina</taxon>
        <taxon>Sordariomycetes</taxon>
        <taxon>Hypocreomycetidae</taxon>
        <taxon>Glomerellales</taxon>
        <taxon>Glomerellaceae</taxon>
        <taxon>Colletotrichum</taxon>
        <taxon>Colletotrichum gloeosporioides species complex</taxon>
    </lineage>
</organism>
<feature type="transmembrane region" description="Helical" evidence="1">
    <location>
        <begin position="126"/>
        <end position="146"/>
    </location>
</feature>
<dbReference type="AlphaFoldDB" id="A0A8H3WFG2"/>